<gene>
    <name evidence="1" type="ORF">TH5_01600</name>
</gene>
<dbReference type="AlphaFoldDB" id="A0A367UHI1"/>
<protein>
    <submittedName>
        <fullName evidence="1">Uncharacterized protein</fullName>
    </submittedName>
</protein>
<keyword evidence="2" id="KW-1185">Reference proteome</keyword>
<dbReference type="Proteomes" id="UP000252419">
    <property type="component" value="Unassembled WGS sequence"/>
</dbReference>
<proteinExistence type="predicted"/>
<evidence type="ECO:0000313" key="1">
    <source>
        <dbReference type="EMBL" id="RCK07767.1"/>
    </source>
</evidence>
<comment type="caution">
    <text evidence="1">The sequence shown here is derived from an EMBL/GenBank/DDBJ whole genome shotgun (WGS) entry which is preliminary data.</text>
</comment>
<dbReference type="EMBL" id="JPWA01000001">
    <property type="protein sequence ID" value="RCK07767.1"/>
    <property type="molecule type" value="Genomic_DNA"/>
</dbReference>
<name>A0A367UHI1_9PROT</name>
<sequence length="142" mass="15621">MSDFDGAVEQTADRDTKPARTASKLPFVSIKSRARFYNLLAESIGGGASLIDALDTLHAAIEKYEAVHAQSRDLLVTIDTMRQYARSAVTSGRAAEPTLHDIIFTGFGHAFLPEEAVLFGQKRQDHTVSLLKRVAEVLRHLL</sequence>
<organism evidence="1 2">
    <name type="scientific">Thalassospira xianhensis MCCC 1A02616</name>
    <dbReference type="NCBI Taxonomy" id="1177929"/>
    <lineage>
        <taxon>Bacteria</taxon>
        <taxon>Pseudomonadati</taxon>
        <taxon>Pseudomonadota</taxon>
        <taxon>Alphaproteobacteria</taxon>
        <taxon>Rhodospirillales</taxon>
        <taxon>Thalassospiraceae</taxon>
        <taxon>Thalassospira</taxon>
    </lineage>
</organism>
<evidence type="ECO:0000313" key="2">
    <source>
        <dbReference type="Proteomes" id="UP000252419"/>
    </source>
</evidence>
<reference evidence="1 2" key="1">
    <citation type="submission" date="2014-07" db="EMBL/GenBank/DDBJ databases">
        <title>Draft genome sequence of Thalassospira xianhensis P-4 (MCCC 1A02616).</title>
        <authorList>
            <person name="Lai Q."/>
            <person name="Shao Z."/>
        </authorList>
    </citation>
    <scope>NUCLEOTIDE SEQUENCE [LARGE SCALE GENOMIC DNA]</scope>
    <source>
        <strain evidence="1 2">MCCC 1A02616</strain>
    </source>
</reference>
<dbReference type="RefSeq" id="WP_114120349.1">
    <property type="nucleotide sequence ID" value="NZ_JPWA01000001.1"/>
</dbReference>
<accession>A0A367UHI1</accession>